<comment type="caution">
    <text evidence="3">The sequence shown here is derived from an EMBL/GenBank/DDBJ whole genome shotgun (WGS) entry which is preliminary data.</text>
</comment>
<organism evidence="3 4">
    <name type="scientific">Tatumella punctata</name>
    <dbReference type="NCBI Taxonomy" id="399969"/>
    <lineage>
        <taxon>Bacteria</taxon>
        <taxon>Pseudomonadati</taxon>
        <taxon>Pseudomonadota</taxon>
        <taxon>Gammaproteobacteria</taxon>
        <taxon>Enterobacterales</taxon>
        <taxon>Erwiniaceae</taxon>
        <taxon>Tatumella</taxon>
    </lineage>
</organism>
<dbReference type="InterPro" id="IPR005586">
    <property type="entry name" value="ABC_trans_aux"/>
</dbReference>
<keyword evidence="1" id="KW-0732">Signal</keyword>
<dbReference type="NCBIfam" id="NF033620">
    <property type="entry name" value="pqiC"/>
    <property type="match status" value="1"/>
</dbReference>
<dbReference type="Gene3D" id="3.40.50.10610">
    <property type="entry name" value="ABC-type transport auxiliary lipoprotein component"/>
    <property type="match status" value="1"/>
</dbReference>
<dbReference type="EMBL" id="JBHSUC010000033">
    <property type="protein sequence ID" value="MFC6363529.1"/>
    <property type="molecule type" value="Genomic_DNA"/>
</dbReference>
<name>A0ABW1VRS0_9GAMM</name>
<sequence>MKRTFIAACVLLLSACSSEADKHYYQLPAQPVPVSAVSSPGLSSADSPKVLWVEPVSVSDFLSGTGLAYQTSDVQYVIATSNLWASPLDQQLQQTLVSNLSQLMPGWLVTGSLAGNNYDTLSVSVTGFHGRYDGKVIITGSWILQRGQQTLRRPFSLVLKQSQDGYAALVRTLAEGWQQEAVQIARQINQ</sequence>
<evidence type="ECO:0000259" key="2">
    <source>
        <dbReference type="Pfam" id="PF03886"/>
    </source>
</evidence>
<accession>A0ABW1VRS0</accession>
<evidence type="ECO:0000256" key="1">
    <source>
        <dbReference type="SAM" id="SignalP"/>
    </source>
</evidence>
<proteinExistence type="predicted"/>
<gene>
    <name evidence="3" type="primary">pqiC</name>
    <name evidence="3" type="ORF">ACFP73_15820</name>
</gene>
<dbReference type="Pfam" id="PF03886">
    <property type="entry name" value="ABC_trans_aux"/>
    <property type="match status" value="1"/>
</dbReference>
<dbReference type="Proteomes" id="UP001596215">
    <property type="component" value="Unassembled WGS sequence"/>
</dbReference>
<reference evidence="4" key="1">
    <citation type="journal article" date="2019" name="Int. J. Syst. Evol. Microbiol.">
        <title>The Global Catalogue of Microorganisms (GCM) 10K type strain sequencing project: providing services to taxonomists for standard genome sequencing and annotation.</title>
        <authorList>
            <consortium name="The Broad Institute Genomics Platform"/>
            <consortium name="The Broad Institute Genome Sequencing Center for Infectious Disease"/>
            <person name="Wu L."/>
            <person name="Ma J."/>
        </authorList>
    </citation>
    <scope>NUCLEOTIDE SEQUENCE [LARGE SCALE GENOMIC DNA]</scope>
    <source>
        <strain evidence="4">CGMCC 4.1530</strain>
    </source>
</reference>
<dbReference type="PROSITE" id="PS51257">
    <property type="entry name" value="PROKAR_LIPOPROTEIN"/>
    <property type="match status" value="1"/>
</dbReference>
<evidence type="ECO:0000313" key="4">
    <source>
        <dbReference type="Proteomes" id="UP001596215"/>
    </source>
</evidence>
<protein>
    <submittedName>
        <fullName evidence="3">Membrane integrity-associated transporter subunit PqiC</fullName>
    </submittedName>
</protein>
<dbReference type="RefSeq" id="WP_212706672.1">
    <property type="nucleotide sequence ID" value="NZ_BAAAFW010000088.1"/>
</dbReference>
<keyword evidence="4" id="KW-1185">Reference proteome</keyword>
<dbReference type="InterPro" id="IPR049736">
    <property type="entry name" value="PqiC"/>
</dbReference>
<feature type="signal peptide" evidence="1">
    <location>
        <begin position="1"/>
        <end position="20"/>
    </location>
</feature>
<dbReference type="SUPFAM" id="SSF159594">
    <property type="entry name" value="XCC0632-like"/>
    <property type="match status" value="1"/>
</dbReference>
<feature type="domain" description="ABC-type transport auxiliary lipoprotein component" evidence="2">
    <location>
        <begin position="38"/>
        <end position="185"/>
    </location>
</feature>
<feature type="chain" id="PRO_5045496785" evidence="1">
    <location>
        <begin position="21"/>
        <end position="190"/>
    </location>
</feature>
<evidence type="ECO:0000313" key="3">
    <source>
        <dbReference type="EMBL" id="MFC6363529.1"/>
    </source>
</evidence>